<organism evidence="8 9">
    <name type="scientific">Hydnum rufescens UP504</name>
    <dbReference type="NCBI Taxonomy" id="1448309"/>
    <lineage>
        <taxon>Eukaryota</taxon>
        <taxon>Fungi</taxon>
        <taxon>Dikarya</taxon>
        <taxon>Basidiomycota</taxon>
        <taxon>Agaricomycotina</taxon>
        <taxon>Agaricomycetes</taxon>
        <taxon>Cantharellales</taxon>
        <taxon>Hydnaceae</taxon>
        <taxon>Hydnum</taxon>
    </lineage>
</organism>
<dbReference type="GO" id="GO:0008479">
    <property type="term" value="F:tRNA-guanosine(34) queuine transglycosylase activity"/>
    <property type="evidence" value="ECO:0007669"/>
    <property type="project" value="UniProtKB-UniRule"/>
</dbReference>
<dbReference type="EMBL" id="MU128912">
    <property type="protein sequence ID" value="KAF9520277.1"/>
    <property type="molecule type" value="Genomic_DNA"/>
</dbReference>
<dbReference type="GO" id="GO:0046872">
    <property type="term" value="F:metal ion binding"/>
    <property type="evidence" value="ECO:0007669"/>
    <property type="project" value="UniProtKB-KW"/>
</dbReference>
<gene>
    <name evidence="8" type="ORF">BS47DRAFT_1378840</name>
</gene>
<keyword evidence="1 6" id="KW-0328">Glycosyltransferase</keyword>
<dbReference type="Proteomes" id="UP000886523">
    <property type="component" value="Unassembled WGS sequence"/>
</dbReference>
<feature type="binding site" evidence="6">
    <location>
        <position position="310"/>
    </location>
    <ligand>
        <name>Zn(2+)</name>
        <dbReference type="ChEBI" id="CHEBI:29105"/>
    </ligand>
</feature>
<protein>
    <recommendedName>
        <fullName evidence="6">Queuine tRNA-ribosyltransferase catalytic subunit 1</fullName>
        <ecNumber evidence="6">2.4.2.64</ecNumber>
    </recommendedName>
    <alternativeName>
        <fullName evidence="6">Guanine insertion enzyme</fullName>
    </alternativeName>
    <alternativeName>
        <fullName evidence="6">tRNA-guanine transglycosylase</fullName>
    </alternativeName>
</protein>
<dbReference type="InterPro" id="IPR002616">
    <property type="entry name" value="tRNA_ribo_trans-like"/>
</dbReference>
<evidence type="ECO:0000313" key="8">
    <source>
        <dbReference type="EMBL" id="KAF9520277.1"/>
    </source>
</evidence>
<evidence type="ECO:0000259" key="7">
    <source>
        <dbReference type="Pfam" id="PF01702"/>
    </source>
</evidence>
<reference evidence="8" key="1">
    <citation type="journal article" date="2020" name="Nat. Commun.">
        <title>Large-scale genome sequencing of mycorrhizal fungi provides insights into the early evolution of symbiotic traits.</title>
        <authorList>
            <person name="Miyauchi S."/>
            <person name="Kiss E."/>
            <person name="Kuo A."/>
            <person name="Drula E."/>
            <person name="Kohler A."/>
            <person name="Sanchez-Garcia M."/>
            <person name="Morin E."/>
            <person name="Andreopoulos B."/>
            <person name="Barry K.W."/>
            <person name="Bonito G."/>
            <person name="Buee M."/>
            <person name="Carver A."/>
            <person name="Chen C."/>
            <person name="Cichocki N."/>
            <person name="Clum A."/>
            <person name="Culley D."/>
            <person name="Crous P.W."/>
            <person name="Fauchery L."/>
            <person name="Girlanda M."/>
            <person name="Hayes R.D."/>
            <person name="Keri Z."/>
            <person name="LaButti K."/>
            <person name="Lipzen A."/>
            <person name="Lombard V."/>
            <person name="Magnuson J."/>
            <person name="Maillard F."/>
            <person name="Murat C."/>
            <person name="Nolan M."/>
            <person name="Ohm R.A."/>
            <person name="Pangilinan J."/>
            <person name="Pereira M.F."/>
            <person name="Perotto S."/>
            <person name="Peter M."/>
            <person name="Pfister S."/>
            <person name="Riley R."/>
            <person name="Sitrit Y."/>
            <person name="Stielow J.B."/>
            <person name="Szollosi G."/>
            <person name="Zifcakova L."/>
            <person name="Stursova M."/>
            <person name="Spatafora J.W."/>
            <person name="Tedersoo L."/>
            <person name="Vaario L.M."/>
            <person name="Yamada A."/>
            <person name="Yan M."/>
            <person name="Wang P."/>
            <person name="Xu J."/>
            <person name="Bruns T."/>
            <person name="Baldrian P."/>
            <person name="Vilgalys R."/>
            <person name="Dunand C."/>
            <person name="Henrissat B."/>
            <person name="Grigoriev I.V."/>
            <person name="Hibbett D."/>
            <person name="Nagy L.G."/>
            <person name="Martin F.M."/>
        </authorList>
    </citation>
    <scope>NUCLEOTIDE SEQUENCE</scope>
    <source>
        <strain evidence="8">UP504</strain>
    </source>
</reference>
<dbReference type="HAMAP" id="MF_00168">
    <property type="entry name" value="Q_tRNA_Tgt"/>
    <property type="match status" value="1"/>
</dbReference>
<dbReference type="GO" id="GO:0006400">
    <property type="term" value="P:tRNA modification"/>
    <property type="evidence" value="ECO:0007669"/>
    <property type="project" value="InterPro"/>
</dbReference>
<dbReference type="NCBIfam" id="TIGR00449">
    <property type="entry name" value="tgt_general"/>
    <property type="match status" value="1"/>
</dbReference>
<proteinExistence type="inferred from homology"/>
<keyword evidence="6" id="KW-0963">Cytoplasm</keyword>
<feature type="binding site" evidence="6">
    <location>
        <position position="313"/>
    </location>
    <ligand>
        <name>Zn(2+)</name>
        <dbReference type="ChEBI" id="CHEBI:29105"/>
    </ligand>
</feature>
<comment type="function">
    <text evidence="6">Catalytic subunit of the queuine tRNA-ribosyltransferase (TGT) that catalyzes the base-exchange of a guanine (G) residue with queuine (Q) at position 34 (anticodon wobble position) in tRNAs with GU(N) anticodons (tRNA-Asp, -Asn, -His and -Tyr), resulting in the hypermodified nucleoside queuosine (7-(((4,5-cis-dihydroxy-2-cyclopenten-1-yl)amino)methyl)-7-deazaguanosine). Catalysis occurs through a double-displacement mechanism. The nucleophile active site attacks the C1' of nucleotide 34 to detach the guanine base from the RNA, forming a covalent enzyme-RNA intermediate. The proton acceptor active site deprotonates the incoming queuine, allowing a nucleophilic attack on the C1' of the ribose to form the product.</text>
</comment>
<keyword evidence="5 6" id="KW-0862">Zinc</keyword>
<evidence type="ECO:0000313" key="9">
    <source>
        <dbReference type="Proteomes" id="UP000886523"/>
    </source>
</evidence>
<feature type="region of interest" description="RNA binding" evidence="6">
    <location>
        <begin position="251"/>
        <end position="257"/>
    </location>
</feature>
<feature type="binding site" evidence="6">
    <location>
        <position position="339"/>
    </location>
    <ligand>
        <name>Zn(2+)</name>
        <dbReference type="ChEBI" id="CHEBI:29105"/>
    </ligand>
</feature>
<dbReference type="EC" id="2.4.2.64" evidence="6"/>
<feature type="binding site" evidence="6">
    <location>
        <position position="220"/>
    </location>
    <ligand>
        <name>substrate</name>
    </ligand>
</feature>
<dbReference type="InterPro" id="IPR036511">
    <property type="entry name" value="TGT-like_sf"/>
</dbReference>
<accession>A0A9P6BA16</accession>
<comment type="subcellular location">
    <subcellularLocation>
        <location evidence="6">Cytoplasm</location>
    </subcellularLocation>
</comment>
<name>A0A9P6BA16_9AGAM</name>
<dbReference type="NCBIfam" id="TIGR00430">
    <property type="entry name" value="Q_tRNA_tgt"/>
    <property type="match status" value="1"/>
</dbReference>
<feature type="binding site" evidence="6">
    <location>
        <position position="145"/>
    </location>
    <ligand>
        <name>substrate</name>
    </ligand>
</feature>
<comment type="catalytic activity">
    <reaction evidence="6">
        <text>guanosine(34) in tRNA + queuine = queuosine(34) in tRNA + guanine</text>
        <dbReference type="Rhea" id="RHEA:16633"/>
        <dbReference type="Rhea" id="RHEA-COMP:10341"/>
        <dbReference type="Rhea" id="RHEA-COMP:18571"/>
        <dbReference type="ChEBI" id="CHEBI:16235"/>
        <dbReference type="ChEBI" id="CHEBI:17433"/>
        <dbReference type="ChEBI" id="CHEBI:74269"/>
        <dbReference type="ChEBI" id="CHEBI:194431"/>
        <dbReference type="EC" id="2.4.2.64"/>
    </reaction>
</comment>
<feature type="binding site" evidence="6">
    <location>
        <position position="308"/>
    </location>
    <ligand>
        <name>Zn(2+)</name>
        <dbReference type="ChEBI" id="CHEBI:29105"/>
    </ligand>
</feature>
<keyword evidence="2 6" id="KW-0808">Transferase</keyword>
<evidence type="ECO:0000256" key="4">
    <source>
        <dbReference type="ARBA" id="ARBA00022723"/>
    </source>
</evidence>
<comment type="subunit">
    <text evidence="6">Heterodimer of a catalytic subunit and an accessory subunit.</text>
</comment>
<evidence type="ECO:0000256" key="2">
    <source>
        <dbReference type="ARBA" id="ARBA00022679"/>
    </source>
</evidence>
<sequence length="417" mass="46017">MQFEILAKCGTTRARVSRMTLAHGPTMLPTFMPVATQAALKGLTSHQVESLGITLMLNNTYHLNLRPGTAILDAAGGAHEFQNWRRNLLTDSGGFQMVSLSSFSQVTEEGVLFTSPFSGEPTMLSPEESMRIQHSIGADIIMQLDDVVSSLTTGPRVEEAMWRSVRWLDRCIAAHDASGRTDRQNLFAIIQGGLDERLRSICLDEMVKRKDSIPGYAVGGLSGGEEKDIFWKIMSQCTAKLPEDRPRYSMGIGFAEDLLVCIALGIDMADCVFPTRTARFGVALTFSGPINLRLKKHSTSFTPIEETCPCPTCASQMSRAQLYHIVSHETTAAHAVTQHNIVFQARLMAGARDAIMEDRFPAYVRRFFSTYFGGPDDGYPKWTVDALRSVGIDLLEGDPGHKVILGNGAKWEYSDRL</sequence>
<dbReference type="PANTHER" id="PTHR43530:SF1">
    <property type="entry name" value="QUEUINE TRNA-RIBOSYLTRANSFERASE CATALYTIC SUBUNIT 1"/>
    <property type="match status" value="1"/>
</dbReference>
<dbReference type="InterPro" id="IPR004803">
    <property type="entry name" value="TGT"/>
</dbReference>
<dbReference type="AlphaFoldDB" id="A0A9P6BA16"/>
<evidence type="ECO:0000256" key="5">
    <source>
        <dbReference type="ARBA" id="ARBA00022833"/>
    </source>
</evidence>
<comment type="caution">
    <text evidence="8">The sequence shown here is derived from an EMBL/GenBank/DDBJ whole genome shotgun (WGS) entry which is preliminary data.</text>
</comment>
<keyword evidence="4 6" id="KW-0479">Metal-binding</keyword>
<feature type="active site" description="Proton acceptor" evidence="6">
    <location>
        <position position="91"/>
    </location>
</feature>
<evidence type="ECO:0000256" key="1">
    <source>
        <dbReference type="ARBA" id="ARBA00022676"/>
    </source>
</evidence>
<feature type="domain" description="tRNA-guanine(15) transglycosylase-like" evidence="7">
    <location>
        <begin position="12"/>
        <end position="371"/>
    </location>
</feature>
<comment type="cofactor">
    <cofactor evidence="6">
        <name>Zn(2+)</name>
        <dbReference type="ChEBI" id="CHEBI:29105"/>
    </cofactor>
</comment>
<feature type="active site" description="Nucleophile" evidence="6">
    <location>
        <position position="270"/>
    </location>
</feature>
<dbReference type="OrthoDB" id="10249838at2759"/>
<dbReference type="PANTHER" id="PTHR43530">
    <property type="entry name" value="QUEUINE TRNA-RIBOSYLTRANSFERASE CATALYTIC SUBUNIT 1"/>
    <property type="match status" value="1"/>
</dbReference>
<feature type="binding site" evidence="6">
    <location>
        <begin position="91"/>
        <end position="95"/>
    </location>
    <ligand>
        <name>substrate</name>
    </ligand>
</feature>
<evidence type="ECO:0000256" key="3">
    <source>
        <dbReference type="ARBA" id="ARBA00022694"/>
    </source>
</evidence>
<feature type="region of interest" description="RNA binding; important for wobble base 34 recognition" evidence="6">
    <location>
        <begin position="275"/>
        <end position="279"/>
    </location>
</feature>
<dbReference type="Gene3D" id="3.20.20.105">
    <property type="entry name" value="Queuine tRNA-ribosyltransferase-like"/>
    <property type="match status" value="1"/>
</dbReference>
<evidence type="ECO:0000256" key="6">
    <source>
        <dbReference type="HAMAP-Rule" id="MF_03218"/>
    </source>
</evidence>
<dbReference type="GO" id="GO:0005829">
    <property type="term" value="C:cytosol"/>
    <property type="evidence" value="ECO:0007669"/>
    <property type="project" value="TreeGrafter"/>
</dbReference>
<keyword evidence="3 6" id="KW-0819">tRNA processing</keyword>
<keyword evidence="9" id="KW-1185">Reference proteome</keyword>
<feature type="binding site" evidence="6">
    <location>
        <position position="191"/>
    </location>
    <ligand>
        <name>substrate</name>
    </ligand>
</feature>
<comment type="similarity">
    <text evidence="6">Belongs to the queuine tRNA-ribosyltransferase family.</text>
</comment>
<dbReference type="SUPFAM" id="SSF51713">
    <property type="entry name" value="tRNA-guanine transglycosylase"/>
    <property type="match status" value="1"/>
</dbReference>
<dbReference type="Pfam" id="PF01702">
    <property type="entry name" value="TGT"/>
    <property type="match status" value="1"/>
</dbReference>